<dbReference type="GO" id="GO:0016787">
    <property type="term" value="F:hydrolase activity"/>
    <property type="evidence" value="ECO:0007669"/>
    <property type="project" value="UniProtKB-KW"/>
</dbReference>
<dbReference type="PANTHER" id="PTHR43046:SF14">
    <property type="entry name" value="MUTT_NUDIX FAMILY PROTEIN"/>
    <property type="match status" value="1"/>
</dbReference>
<keyword evidence="2 3" id="KW-0378">Hydrolase</keyword>
<dbReference type="InterPro" id="IPR020084">
    <property type="entry name" value="NUDIX_hydrolase_CS"/>
</dbReference>
<protein>
    <recommendedName>
        <fullName evidence="4">Nudix hydrolase domain-containing protein</fullName>
    </recommendedName>
</protein>
<dbReference type="PANTHER" id="PTHR43046">
    <property type="entry name" value="GDP-MANNOSE MANNOSYL HYDROLASE"/>
    <property type="match status" value="1"/>
</dbReference>
<accession>A0A423GPU6</accession>
<gene>
    <name evidence="5" type="ORF">BK658_17200</name>
</gene>
<dbReference type="Gene3D" id="3.90.79.10">
    <property type="entry name" value="Nucleoside Triphosphate Pyrophosphohydrolase"/>
    <property type="match status" value="1"/>
</dbReference>
<dbReference type="PRINTS" id="PR00502">
    <property type="entry name" value="NUDIXFAMILY"/>
</dbReference>
<comment type="cofactor">
    <cofactor evidence="1">
        <name>Mg(2+)</name>
        <dbReference type="ChEBI" id="CHEBI:18420"/>
    </cofactor>
</comment>
<evidence type="ECO:0000256" key="2">
    <source>
        <dbReference type="ARBA" id="ARBA00022801"/>
    </source>
</evidence>
<dbReference type="SUPFAM" id="SSF55811">
    <property type="entry name" value="Nudix"/>
    <property type="match status" value="1"/>
</dbReference>
<feature type="domain" description="Nudix hydrolase" evidence="4">
    <location>
        <begin position="4"/>
        <end position="125"/>
    </location>
</feature>
<dbReference type="EMBL" id="MOBI01000020">
    <property type="protein sequence ID" value="ROM94664.1"/>
    <property type="molecule type" value="Genomic_DNA"/>
</dbReference>
<comment type="caution">
    <text evidence="5">The sequence shown here is derived from an EMBL/GenBank/DDBJ whole genome shotgun (WGS) entry which is preliminary data.</text>
</comment>
<proteinExistence type="inferred from homology"/>
<sequence>MAEKFPVSVKAVLINDGAVLLLKNERDEWELPGGKLEINESVESCLVREIMEETGLVATINRPLAPYIYKVLDITPVLIVPFECFVEDFSGIRLSGEHKEIGVHKLNSLDEINLPEGYRRTILSV</sequence>
<dbReference type="Proteomes" id="UP000284684">
    <property type="component" value="Unassembled WGS sequence"/>
</dbReference>
<reference evidence="5 6" key="1">
    <citation type="submission" date="2016-10" db="EMBL/GenBank/DDBJ databases">
        <title>Comparative genome analysis of multiple Pseudomonas spp. focuses on biocontrol and plant growth promoting traits.</title>
        <authorList>
            <person name="Tao X.-Y."/>
            <person name="Taylor C.G."/>
        </authorList>
    </citation>
    <scope>NUCLEOTIDE SEQUENCE [LARGE SCALE GENOMIC DNA]</scope>
    <source>
        <strain evidence="5 6">37D10</strain>
    </source>
</reference>
<evidence type="ECO:0000259" key="4">
    <source>
        <dbReference type="PROSITE" id="PS51462"/>
    </source>
</evidence>
<dbReference type="AlphaFoldDB" id="A0A423GPU6"/>
<evidence type="ECO:0000313" key="6">
    <source>
        <dbReference type="Proteomes" id="UP000284684"/>
    </source>
</evidence>
<dbReference type="InterPro" id="IPR015797">
    <property type="entry name" value="NUDIX_hydrolase-like_dom_sf"/>
</dbReference>
<evidence type="ECO:0000313" key="5">
    <source>
        <dbReference type="EMBL" id="ROM94664.1"/>
    </source>
</evidence>
<evidence type="ECO:0000256" key="3">
    <source>
        <dbReference type="RuleBase" id="RU003476"/>
    </source>
</evidence>
<dbReference type="InterPro" id="IPR000086">
    <property type="entry name" value="NUDIX_hydrolase_dom"/>
</dbReference>
<comment type="similarity">
    <text evidence="3">Belongs to the Nudix hydrolase family.</text>
</comment>
<evidence type="ECO:0000256" key="1">
    <source>
        <dbReference type="ARBA" id="ARBA00001946"/>
    </source>
</evidence>
<organism evidence="5 6">
    <name type="scientific">Pseudomonas brassicacearum</name>
    <dbReference type="NCBI Taxonomy" id="930166"/>
    <lineage>
        <taxon>Bacteria</taxon>
        <taxon>Pseudomonadati</taxon>
        <taxon>Pseudomonadota</taxon>
        <taxon>Gammaproteobacteria</taxon>
        <taxon>Pseudomonadales</taxon>
        <taxon>Pseudomonadaceae</taxon>
        <taxon>Pseudomonas</taxon>
    </lineage>
</organism>
<dbReference type="Pfam" id="PF00293">
    <property type="entry name" value="NUDIX"/>
    <property type="match status" value="1"/>
</dbReference>
<dbReference type="InterPro" id="IPR020476">
    <property type="entry name" value="Nudix_hydrolase"/>
</dbReference>
<dbReference type="PROSITE" id="PS00893">
    <property type="entry name" value="NUDIX_BOX"/>
    <property type="match status" value="1"/>
</dbReference>
<dbReference type="PROSITE" id="PS51462">
    <property type="entry name" value="NUDIX"/>
    <property type="match status" value="1"/>
</dbReference>
<name>A0A423GPU6_9PSED</name>